<keyword evidence="1" id="KW-0732">Signal</keyword>
<dbReference type="Proteomes" id="UP001175228">
    <property type="component" value="Unassembled WGS sequence"/>
</dbReference>
<gene>
    <name evidence="2" type="ORF">EDD18DRAFT_1157007</name>
</gene>
<evidence type="ECO:0000256" key="1">
    <source>
        <dbReference type="SAM" id="SignalP"/>
    </source>
</evidence>
<comment type="caution">
    <text evidence="2">The sequence shown here is derived from an EMBL/GenBank/DDBJ whole genome shotgun (WGS) entry which is preliminary data.</text>
</comment>
<accession>A0AA39Q8L1</accession>
<reference evidence="2" key="1">
    <citation type="submission" date="2023-06" db="EMBL/GenBank/DDBJ databases">
        <authorList>
            <consortium name="Lawrence Berkeley National Laboratory"/>
            <person name="Ahrendt S."/>
            <person name="Sahu N."/>
            <person name="Indic B."/>
            <person name="Wong-Bajracharya J."/>
            <person name="Merenyi Z."/>
            <person name="Ke H.-M."/>
            <person name="Monk M."/>
            <person name="Kocsube S."/>
            <person name="Drula E."/>
            <person name="Lipzen A."/>
            <person name="Balint B."/>
            <person name="Henrissat B."/>
            <person name="Andreopoulos B."/>
            <person name="Martin F.M."/>
            <person name="Harder C.B."/>
            <person name="Rigling D."/>
            <person name="Ford K.L."/>
            <person name="Foster G.D."/>
            <person name="Pangilinan J."/>
            <person name="Papanicolaou A."/>
            <person name="Barry K."/>
            <person name="LaButti K."/>
            <person name="Viragh M."/>
            <person name="Koriabine M."/>
            <person name="Yan M."/>
            <person name="Riley R."/>
            <person name="Champramary S."/>
            <person name="Plett K.L."/>
            <person name="Tsai I.J."/>
            <person name="Slot J."/>
            <person name="Sipos G."/>
            <person name="Plett J."/>
            <person name="Nagy L.G."/>
            <person name="Grigoriev I.V."/>
        </authorList>
    </citation>
    <scope>NUCLEOTIDE SEQUENCE</scope>
    <source>
        <strain evidence="2">HWK02</strain>
    </source>
</reference>
<evidence type="ECO:0000313" key="2">
    <source>
        <dbReference type="EMBL" id="KAK0498272.1"/>
    </source>
</evidence>
<feature type="signal peptide" evidence="1">
    <location>
        <begin position="1"/>
        <end position="22"/>
    </location>
</feature>
<dbReference type="EMBL" id="JAUEPU010000011">
    <property type="protein sequence ID" value="KAK0498272.1"/>
    <property type="molecule type" value="Genomic_DNA"/>
</dbReference>
<dbReference type="AlphaFoldDB" id="A0AA39Q8L1"/>
<sequence>TSGSRQRRRWAVMLLASLHARAWKLVSETKPVKKPSTTAVQVLPGSGVNAESRRFDFWTNSRSAVSSQDIEAVILRP</sequence>
<keyword evidence="3" id="KW-1185">Reference proteome</keyword>
<name>A0AA39Q8L1_9AGAR</name>
<evidence type="ECO:0000313" key="3">
    <source>
        <dbReference type="Proteomes" id="UP001175228"/>
    </source>
</evidence>
<proteinExistence type="predicted"/>
<feature type="non-terminal residue" evidence="2">
    <location>
        <position position="1"/>
    </location>
</feature>
<organism evidence="2 3">
    <name type="scientific">Armillaria luteobubalina</name>
    <dbReference type="NCBI Taxonomy" id="153913"/>
    <lineage>
        <taxon>Eukaryota</taxon>
        <taxon>Fungi</taxon>
        <taxon>Dikarya</taxon>
        <taxon>Basidiomycota</taxon>
        <taxon>Agaricomycotina</taxon>
        <taxon>Agaricomycetes</taxon>
        <taxon>Agaricomycetidae</taxon>
        <taxon>Agaricales</taxon>
        <taxon>Marasmiineae</taxon>
        <taxon>Physalacriaceae</taxon>
        <taxon>Armillaria</taxon>
    </lineage>
</organism>
<feature type="chain" id="PRO_5041377137" evidence="1">
    <location>
        <begin position="23"/>
        <end position="77"/>
    </location>
</feature>
<protein>
    <submittedName>
        <fullName evidence="2">Uncharacterized protein</fullName>
    </submittedName>
</protein>